<dbReference type="RefSeq" id="WP_103312424.1">
    <property type="nucleotide sequence ID" value="NZ_PPPD01000001.1"/>
</dbReference>
<dbReference type="OrthoDB" id="9813074at2"/>
<evidence type="ECO:0000313" key="8">
    <source>
        <dbReference type="EMBL" id="PNY81985.1"/>
    </source>
</evidence>
<sequence>MRRPRSSPLVPATRSPQVRPALAVTALLIAGVWGQELLDTLAFGGSLDRYGIEPRESGTFWHVLSAPFLHAGFGHLIANTVPLAVLAFMSAVRNLWRFLAATVIIAVLGGALVWLLGRGGSVHLGASELIFGYLAYLLGVGWWERTPTAIGVALVAFVLYGGILWGVLPGNPYVSWEAHLFGFLAGLVAAALLHGRRPQRPAGTVSSGKVSTGTASTSRKV</sequence>
<dbReference type="InterPro" id="IPR050925">
    <property type="entry name" value="Rhomboid_protease_S54"/>
</dbReference>
<feature type="transmembrane region" description="Helical" evidence="6">
    <location>
        <begin position="95"/>
        <end position="116"/>
    </location>
</feature>
<dbReference type="GO" id="GO:0004252">
    <property type="term" value="F:serine-type endopeptidase activity"/>
    <property type="evidence" value="ECO:0007669"/>
    <property type="project" value="InterPro"/>
</dbReference>
<dbReference type="GO" id="GO:0006508">
    <property type="term" value="P:proteolysis"/>
    <property type="evidence" value="ECO:0007669"/>
    <property type="project" value="UniProtKB-KW"/>
</dbReference>
<evidence type="ECO:0000256" key="1">
    <source>
        <dbReference type="ARBA" id="ARBA00004141"/>
    </source>
</evidence>
<evidence type="ECO:0000256" key="2">
    <source>
        <dbReference type="ARBA" id="ARBA00022692"/>
    </source>
</evidence>
<keyword evidence="9" id="KW-1185">Reference proteome</keyword>
<reference evidence="8 9" key="1">
    <citation type="submission" date="2018-01" db="EMBL/GenBank/DDBJ databases">
        <title>Deinococcus koreensis sp. nov., a radiation-resistant bacterium isolated from river water.</title>
        <authorList>
            <person name="Choi A."/>
        </authorList>
    </citation>
    <scope>NUCLEOTIDE SEQUENCE [LARGE SCALE GENOMIC DNA]</scope>
    <source>
        <strain evidence="8 9">SJW1-2</strain>
    </source>
</reference>
<comment type="caution">
    <text evidence="8">The sequence shown here is derived from an EMBL/GenBank/DDBJ whole genome shotgun (WGS) entry which is preliminary data.</text>
</comment>
<feature type="compositionally biased region" description="Polar residues" evidence="5">
    <location>
        <begin position="204"/>
        <end position="221"/>
    </location>
</feature>
<feature type="domain" description="Peptidase S54 rhomboid" evidence="7">
    <location>
        <begin position="58"/>
        <end position="194"/>
    </location>
</feature>
<feature type="transmembrane region" description="Helical" evidence="6">
    <location>
        <begin position="68"/>
        <end position="88"/>
    </location>
</feature>
<keyword evidence="4 6" id="KW-0472">Membrane</keyword>
<dbReference type="Pfam" id="PF01694">
    <property type="entry name" value="Rhomboid"/>
    <property type="match status" value="1"/>
</dbReference>
<dbReference type="InterPro" id="IPR035952">
    <property type="entry name" value="Rhomboid-like_sf"/>
</dbReference>
<keyword evidence="8" id="KW-0645">Protease</keyword>
<dbReference type="SUPFAM" id="SSF144091">
    <property type="entry name" value="Rhomboid-like"/>
    <property type="match status" value="1"/>
</dbReference>
<feature type="transmembrane region" description="Helical" evidence="6">
    <location>
        <begin position="150"/>
        <end position="168"/>
    </location>
</feature>
<evidence type="ECO:0000313" key="9">
    <source>
        <dbReference type="Proteomes" id="UP000236379"/>
    </source>
</evidence>
<evidence type="ECO:0000256" key="6">
    <source>
        <dbReference type="SAM" id="Phobius"/>
    </source>
</evidence>
<evidence type="ECO:0000256" key="4">
    <source>
        <dbReference type="ARBA" id="ARBA00023136"/>
    </source>
</evidence>
<evidence type="ECO:0000259" key="7">
    <source>
        <dbReference type="Pfam" id="PF01694"/>
    </source>
</evidence>
<dbReference type="Gene3D" id="1.20.1540.10">
    <property type="entry name" value="Rhomboid-like"/>
    <property type="match status" value="1"/>
</dbReference>
<evidence type="ECO:0000256" key="3">
    <source>
        <dbReference type="ARBA" id="ARBA00022989"/>
    </source>
</evidence>
<dbReference type="AlphaFoldDB" id="A0A2K3UZN9"/>
<dbReference type="GO" id="GO:0016020">
    <property type="term" value="C:membrane"/>
    <property type="evidence" value="ECO:0007669"/>
    <property type="project" value="UniProtKB-SubCell"/>
</dbReference>
<protein>
    <submittedName>
        <fullName evidence="8">Rhomboid family intramembrane serine protease</fullName>
    </submittedName>
</protein>
<accession>A0A2K3UZN9</accession>
<dbReference type="PANTHER" id="PTHR43731">
    <property type="entry name" value="RHOMBOID PROTEASE"/>
    <property type="match status" value="1"/>
</dbReference>
<name>A0A2K3UZN9_9DEIO</name>
<dbReference type="InterPro" id="IPR022764">
    <property type="entry name" value="Peptidase_S54_rhomboid_dom"/>
</dbReference>
<dbReference type="Proteomes" id="UP000236379">
    <property type="component" value="Unassembled WGS sequence"/>
</dbReference>
<keyword evidence="2 6" id="KW-0812">Transmembrane</keyword>
<keyword evidence="3 6" id="KW-1133">Transmembrane helix</keyword>
<feature type="region of interest" description="Disordered" evidence="5">
    <location>
        <begin position="198"/>
        <end position="221"/>
    </location>
</feature>
<comment type="subcellular location">
    <subcellularLocation>
        <location evidence="1">Membrane</location>
        <topology evidence="1">Multi-pass membrane protein</topology>
    </subcellularLocation>
</comment>
<feature type="transmembrane region" description="Helical" evidence="6">
    <location>
        <begin position="174"/>
        <end position="193"/>
    </location>
</feature>
<gene>
    <name evidence="8" type="ORF">CVO96_11945</name>
</gene>
<proteinExistence type="predicted"/>
<organism evidence="8 9">
    <name type="scientific">Deinococcus koreensis</name>
    <dbReference type="NCBI Taxonomy" id="2054903"/>
    <lineage>
        <taxon>Bacteria</taxon>
        <taxon>Thermotogati</taxon>
        <taxon>Deinococcota</taxon>
        <taxon>Deinococci</taxon>
        <taxon>Deinococcales</taxon>
        <taxon>Deinococcaceae</taxon>
        <taxon>Deinococcus</taxon>
    </lineage>
</organism>
<dbReference type="PANTHER" id="PTHR43731:SF9">
    <property type="entry name" value="SLR1461 PROTEIN"/>
    <property type="match status" value="1"/>
</dbReference>
<feature type="transmembrane region" description="Helical" evidence="6">
    <location>
        <begin position="122"/>
        <end position="143"/>
    </location>
</feature>
<evidence type="ECO:0000256" key="5">
    <source>
        <dbReference type="SAM" id="MobiDB-lite"/>
    </source>
</evidence>
<keyword evidence="8" id="KW-0378">Hydrolase</keyword>
<dbReference type="EMBL" id="PPPD01000001">
    <property type="protein sequence ID" value="PNY81985.1"/>
    <property type="molecule type" value="Genomic_DNA"/>
</dbReference>